<accession>A0A7C2P1S0</accession>
<evidence type="ECO:0000256" key="4">
    <source>
        <dbReference type="ARBA" id="ARBA00022932"/>
    </source>
</evidence>
<comment type="caution">
    <text evidence="5">The sequence shown here is derived from an EMBL/GenBank/DDBJ whole genome shotgun (WGS) entry which is preliminary data.</text>
</comment>
<dbReference type="GO" id="GO:0003677">
    <property type="term" value="F:DNA binding"/>
    <property type="evidence" value="ECO:0007669"/>
    <property type="project" value="InterPro"/>
</dbReference>
<evidence type="ECO:0000313" key="5">
    <source>
        <dbReference type="EMBL" id="HEN28111.1"/>
    </source>
</evidence>
<dbReference type="EMBL" id="DSOL01000157">
    <property type="protein sequence ID" value="HEN28111.1"/>
    <property type="molecule type" value="Genomic_DNA"/>
</dbReference>
<evidence type="ECO:0000256" key="3">
    <source>
        <dbReference type="ARBA" id="ARBA00022705"/>
    </source>
</evidence>
<evidence type="ECO:0000313" key="6">
    <source>
        <dbReference type="EMBL" id="HGL17165.1"/>
    </source>
</evidence>
<dbReference type="InterPro" id="IPR027417">
    <property type="entry name" value="P-loop_NTPase"/>
</dbReference>
<reference evidence="5" key="1">
    <citation type="journal article" date="2020" name="mSystems">
        <title>Genome- and Community-Level Interaction Insights into Carbon Utilization and Element Cycling Functions of Hydrothermarchaeota in Hydrothermal Sediment.</title>
        <authorList>
            <person name="Zhou Z."/>
            <person name="Liu Y."/>
            <person name="Xu W."/>
            <person name="Pan J."/>
            <person name="Luo Z.H."/>
            <person name="Li M."/>
        </authorList>
    </citation>
    <scope>NUCLEOTIDE SEQUENCE [LARGE SCALE GENOMIC DNA]</scope>
    <source>
        <strain evidence="5">SpSt-34</strain>
        <strain evidence="6">SpSt-69</strain>
    </source>
</reference>
<dbReference type="GO" id="GO:0006261">
    <property type="term" value="P:DNA-templated DNA replication"/>
    <property type="evidence" value="ECO:0007669"/>
    <property type="project" value="TreeGrafter"/>
</dbReference>
<keyword evidence="4" id="KW-0239">DNA-directed DNA polymerase</keyword>
<dbReference type="EMBL" id="DTDJ01000021">
    <property type="protein sequence ID" value="HGL17165.1"/>
    <property type="molecule type" value="Genomic_DNA"/>
</dbReference>
<keyword evidence="2" id="KW-0548">Nucleotidyltransferase</keyword>
<dbReference type="GO" id="GO:0003887">
    <property type="term" value="F:DNA-directed DNA polymerase activity"/>
    <property type="evidence" value="ECO:0007669"/>
    <property type="project" value="UniProtKB-KW"/>
</dbReference>
<dbReference type="Gene3D" id="1.10.8.60">
    <property type="match status" value="1"/>
</dbReference>
<dbReference type="PANTHER" id="PTHR34388">
    <property type="entry name" value="DNA POLYMERASE III SUBUNIT DELTA"/>
    <property type="match status" value="1"/>
</dbReference>
<dbReference type="GO" id="GO:0009360">
    <property type="term" value="C:DNA polymerase III complex"/>
    <property type="evidence" value="ECO:0007669"/>
    <property type="project" value="TreeGrafter"/>
</dbReference>
<gene>
    <name evidence="5" type="ORF">ENQ77_05565</name>
    <name evidence="6" type="ORF">ENU66_02360</name>
</gene>
<keyword evidence="1" id="KW-0808">Transferase</keyword>
<evidence type="ECO:0000256" key="2">
    <source>
        <dbReference type="ARBA" id="ARBA00022695"/>
    </source>
</evidence>
<dbReference type="SUPFAM" id="SSF52540">
    <property type="entry name" value="P-loop containing nucleoside triphosphate hydrolases"/>
    <property type="match status" value="1"/>
</dbReference>
<dbReference type="InterPro" id="IPR005790">
    <property type="entry name" value="DNA_polIII_delta"/>
</dbReference>
<protein>
    <submittedName>
        <fullName evidence="5">Uncharacterized protein</fullName>
    </submittedName>
</protein>
<name>A0A7C2P1S0_UNCW3</name>
<organism evidence="5">
    <name type="scientific">candidate division WOR-3 bacterium</name>
    <dbReference type="NCBI Taxonomy" id="2052148"/>
    <lineage>
        <taxon>Bacteria</taxon>
        <taxon>Bacteria division WOR-3</taxon>
    </lineage>
</organism>
<evidence type="ECO:0000256" key="1">
    <source>
        <dbReference type="ARBA" id="ARBA00022679"/>
    </source>
</evidence>
<dbReference type="AlphaFoldDB" id="A0A7C2P1S0"/>
<sequence length="294" mass="34310">MPVNADYYKSLLTKLSKRENLKKVYVFWGKEEYLMDVAVERICTVLSAQKVIVDGSSKNLVEEITSNLQGGLFHVEKVLIVKYVEKPEKVLKFIDLFLKTGGHFIIILRDWKPQQLPKGVETIYFDSLDDGSFRIWLRDKIDKMGKKISEQKFEYLAKRLPRDLKIALNELKKLELISYGQKEIKNGDFEVISDYQDFYVSEVLESILNYEESAPLKFMRVLDNIEQPTYITAGFINYFLKELQSERKRGRLSRGDILRLLLTITRVDAQLKSLPVDKRLLLLELFENLKINVG</sequence>
<keyword evidence="3" id="KW-0235">DNA replication</keyword>
<dbReference type="PANTHER" id="PTHR34388:SF1">
    <property type="entry name" value="DNA POLYMERASE III SUBUNIT DELTA"/>
    <property type="match status" value="1"/>
</dbReference>
<proteinExistence type="predicted"/>